<keyword evidence="3" id="KW-0812">Transmembrane</keyword>
<evidence type="ECO:0000313" key="4">
    <source>
        <dbReference type="EMBL" id="NMO02191.1"/>
    </source>
</evidence>
<dbReference type="Proteomes" id="UP000550729">
    <property type="component" value="Unassembled WGS sequence"/>
</dbReference>
<sequence>MTSQPASQRLTAARSELDKSTRATRLAVIAARGALARRAHRRRRILRWTTITMIVVAVALAITLAVLPFQTSAARDTVRRDAQALNAASSAVTTMLTADPKYARRYADSVIALSTGGQRDRLAAGRYELVAEIAGQQAASTGVVLSAGLITDPSDASDATADVLIVAEATNPALIGGDPAQKRMPIIVTMRLVDGSWKVEKAGLQ</sequence>
<name>A0A848L110_9ACTN</name>
<dbReference type="EMBL" id="JABBNB010000012">
    <property type="protein sequence ID" value="NMO02191.1"/>
    <property type="molecule type" value="Genomic_DNA"/>
</dbReference>
<evidence type="ECO:0000256" key="3">
    <source>
        <dbReference type="SAM" id="Phobius"/>
    </source>
</evidence>
<dbReference type="GO" id="GO:0016020">
    <property type="term" value="C:membrane"/>
    <property type="evidence" value="ECO:0007669"/>
    <property type="project" value="UniProtKB-SubCell"/>
</dbReference>
<comment type="subcellular location">
    <subcellularLocation>
        <location evidence="1">Membrane</location>
    </subcellularLocation>
</comment>
<organism evidence="4 5">
    <name type="scientific">Gordonia asplenii</name>
    <dbReference type="NCBI Taxonomy" id="2725283"/>
    <lineage>
        <taxon>Bacteria</taxon>
        <taxon>Bacillati</taxon>
        <taxon>Actinomycetota</taxon>
        <taxon>Actinomycetes</taxon>
        <taxon>Mycobacteriales</taxon>
        <taxon>Gordoniaceae</taxon>
        <taxon>Gordonia</taxon>
    </lineage>
</organism>
<proteinExistence type="predicted"/>
<dbReference type="PANTHER" id="PTHR37042">
    <property type="entry name" value="OUTER MEMBRANE PROTEIN RV1973"/>
    <property type="match status" value="1"/>
</dbReference>
<gene>
    <name evidence="4" type="ORF">HH308_13315</name>
</gene>
<keyword evidence="2 3" id="KW-0472">Membrane</keyword>
<protein>
    <recommendedName>
        <fullName evidence="6">Mce-associated membrane protein</fullName>
    </recommendedName>
</protein>
<evidence type="ECO:0000256" key="1">
    <source>
        <dbReference type="ARBA" id="ARBA00004370"/>
    </source>
</evidence>
<reference evidence="4 5" key="1">
    <citation type="submission" date="2020-04" db="EMBL/GenBank/DDBJ databases">
        <title>Gordonia sp. nov. TBRC 11910.</title>
        <authorList>
            <person name="Suriyachadkun C."/>
        </authorList>
    </citation>
    <scope>NUCLEOTIDE SEQUENCE [LARGE SCALE GENOMIC DNA]</scope>
    <source>
        <strain evidence="4 5">TBRC 11910</strain>
    </source>
</reference>
<feature type="transmembrane region" description="Helical" evidence="3">
    <location>
        <begin position="45"/>
        <end position="69"/>
    </location>
</feature>
<evidence type="ECO:0008006" key="6">
    <source>
        <dbReference type="Google" id="ProtNLM"/>
    </source>
</evidence>
<dbReference type="RefSeq" id="WP_170194697.1">
    <property type="nucleotide sequence ID" value="NZ_JABBNB010000012.1"/>
</dbReference>
<evidence type="ECO:0000256" key="2">
    <source>
        <dbReference type="ARBA" id="ARBA00023136"/>
    </source>
</evidence>
<keyword evidence="5" id="KW-1185">Reference proteome</keyword>
<dbReference type="AlphaFoldDB" id="A0A848L110"/>
<evidence type="ECO:0000313" key="5">
    <source>
        <dbReference type="Proteomes" id="UP000550729"/>
    </source>
</evidence>
<keyword evidence="3" id="KW-1133">Transmembrane helix</keyword>
<accession>A0A848L110</accession>
<comment type="caution">
    <text evidence="4">The sequence shown here is derived from an EMBL/GenBank/DDBJ whole genome shotgun (WGS) entry which is preliminary data.</text>
</comment>
<dbReference type="PANTHER" id="PTHR37042:SF4">
    <property type="entry name" value="OUTER MEMBRANE PROTEIN RV1973"/>
    <property type="match status" value="1"/>
</dbReference>